<sequence length="176" mass="19829">MYATIWQAKWWSPYDSVFNTTCFYFVEMLRAMVGGVGRLSKKLSPIERARKALTFEEVDQVAVGGGFITNPAAIEAASGIVPMWKNPEIALLRAYRRWKVDVIFQMEVPDRPPSVDASKLLSIPNYRSGLDRRLSASNFSSPEDVVAYVRKLPTPAQARSGIDHDAEYDAWNKLIV</sequence>
<accession>A0A382Z483</accession>
<dbReference type="EMBL" id="UINC01180691">
    <property type="protein sequence ID" value="SVD90019.1"/>
    <property type="molecule type" value="Genomic_DNA"/>
</dbReference>
<protein>
    <submittedName>
        <fullName evidence="1">Uncharacterized protein</fullName>
    </submittedName>
</protein>
<reference evidence="1" key="1">
    <citation type="submission" date="2018-05" db="EMBL/GenBank/DDBJ databases">
        <authorList>
            <person name="Lanie J.A."/>
            <person name="Ng W.-L."/>
            <person name="Kazmierczak K.M."/>
            <person name="Andrzejewski T.M."/>
            <person name="Davidsen T.M."/>
            <person name="Wayne K.J."/>
            <person name="Tettelin H."/>
            <person name="Glass J.I."/>
            <person name="Rusch D."/>
            <person name="Podicherti R."/>
            <person name="Tsui H.-C.T."/>
            <person name="Winkler M.E."/>
        </authorList>
    </citation>
    <scope>NUCLEOTIDE SEQUENCE</scope>
</reference>
<proteinExistence type="predicted"/>
<gene>
    <name evidence="1" type="ORF">METZ01_LOCUS442873</name>
</gene>
<dbReference type="AlphaFoldDB" id="A0A382Z483"/>
<organism evidence="1">
    <name type="scientific">marine metagenome</name>
    <dbReference type="NCBI Taxonomy" id="408172"/>
    <lineage>
        <taxon>unclassified sequences</taxon>
        <taxon>metagenomes</taxon>
        <taxon>ecological metagenomes</taxon>
    </lineage>
</organism>
<evidence type="ECO:0000313" key="1">
    <source>
        <dbReference type="EMBL" id="SVD90019.1"/>
    </source>
</evidence>
<feature type="non-terminal residue" evidence="1">
    <location>
        <position position="176"/>
    </location>
</feature>
<name>A0A382Z483_9ZZZZ</name>